<name>A0A239PTQ0_9PROT</name>
<dbReference type="RefSeq" id="WP_159462455.1">
    <property type="nucleotide sequence ID" value="NZ_FZQA01000003.1"/>
</dbReference>
<dbReference type="EMBL" id="FZQA01000003">
    <property type="protein sequence ID" value="SNT73302.1"/>
    <property type="molecule type" value="Genomic_DNA"/>
</dbReference>
<keyword evidence="5" id="KW-1185">Reference proteome</keyword>
<dbReference type="Pfam" id="PF12804">
    <property type="entry name" value="NTP_transf_3"/>
    <property type="match status" value="1"/>
</dbReference>
<reference evidence="4 5" key="1">
    <citation type="submission" date="2017-07" db="EMBL/GenBank/DDBJ databases">
        <authorList>
            <person name="Sun Z.S."/>
            <person name="Albrecht U."/>
            <person name="Echele G."/>
            <person name="Lee C.C."/>
        </authorList>
    </citation>
    <scope>NUCLEOTIDE SEQUENCE [LARGE SCALE GENOMIC DNA]</scope>
    <source>
        <strain evidence="4 5">CGMCC 1.12710</strain>
    </source>
</reference>
<dbReference type="OrthoDB" id="159246at2"/>
<feature type="domain" description="MobA-like NTP transferase" evidence="3">
    <location>
        <begin position="28"/>
        <end position="149"/>
    </location>
</feature>
<keyword evidence="2" id="KW-0460">Magnesium</keyword>
<organism evidence="4 5">
    <name type="scientific">Amphiplicatus metriothermophilus</name>
    <dbReference type="NCBI Taxonomy" id="1519374"/>
    <lineage>
        <taxon>Bacteria</taxon>
        <taxon>Pseudomonadati</taxon>
        <taxon>Pseudomonadota</taxon>
        <taxon>Alphaproteobacteria</taxon>
        <taxon>Parvularculales</taxon>
        <taxon>Parvularculaceae</taxon>
        <taxon>Amphiplicatus</taxon>
    </lineage>
</organism>
<sequence length="267" mass="28473">MKGRARPLNALVLAGRRRGDDPLAEAAGGAHKAFIDIAGKPMIVRVLESLAATPGLEEILLAAPDDVRAQLAARLDAGLAARIRHLPAEDSPAASALAALDASAPDAELLLAASDHPLLTPAMIEEFLAGARRDSVDAAAACVTRETMEAAYPGAPRTFVRLRNFSFSGANLFWFRGARARPLVAFWRRIEAERKNPARMARIIGPGAGLLYLAGLLTKERALAMIEARTGVRAALVPLSVAEAAIDVDKPADLDLVRRIFARRARE</sequence>
<dbReference type="Gene3D" id="3.90.550.10">
    <property type="entry name" value="Spore Coat Polysaccharide Biosynthesis Protein SpsA, Chain A"/>
    <property type="match status" value="1"/>
</dbReference>
<evidence type="ECO:0000313" key="5">
    <source>
        <dbReference type="Proteomes" id="UP000198346"/>
    </source>
</evidence>
<dbReference type="PANTHER" id="PTHR19136">
    <property type="entry name" value="MOLYBDENUM COFACTOR GUANYLYLTRANSFERASE"/>
    <property type="match status" value="1"/>
</dbReference>
<dbReference type="InterPro" id="IPR025877">
    <property type="entry name" value="MobA-like_NTP_Trfase"/>
</dbReference>
<dbReference type="AlphaFoldDB" id="A0A239PTQ0"/>
<evidence type="ECO:0000313" key="4">
    <source>
        <dbReference type="EMBL" id="SNT73302.1"/>
    </source>
</evidence>
<gene>
    <name evidence="4" type="ORF">SAMN06297382_1700</name>
</gene>
<dbReference type="Proteomes" id="UP000198346">
    <property type="component" value="Unassembled WGS sequence"/>
</dbReference>
<evidence type="ECO:0000259" key="3">
    <source>
        <dbReference type="Pfam" id="PF12804"/>
    </source>
</evidence>
<dbReference type="InterPro" id="IPR029044">
    <property type="entry name" value="Nucleotide-diphossugar_trans"/>
</dbReference>
<protein>
    <submittedName>
        <fullName evidence="4">CMP-2-keto-3-deoxyoctulosonic acid synthetase</fullName>
    </submittedName>
</protein>
<evidence type="ECO:0000256" key="1">
    <source>
        <dbReference type="ARBA" id="ARBA00022679"/>
    </source>
</evidence>
<proteinExistence type="predicted"/>
<dbReference type="GO" id="GO:0016779">
    <property type="term" value="F:nucleotidyltransferase activity"/>
    <property type="evidence" value="ECO:0007669"/>
    <property type="project" value="TreeGrafter"/>
</dbReference>
<evidence type="ECO:0000256" key="2">
    <source>
        <dbReference type="ARBA" id="ARBA00022842"/>
    </source>
</evidence>
<keyword evidence="1" id="KW-0808">Transferase</keyword>
<dbReference type="SUPFAM" id="SSF53448">
    <property type="entry name" value="Nucleotide-diphospho-sugar transferases"/>
    <property type="match status" value="1"/>
</dbReference>
<accession>A0A239PTQ0</accession>
<dbReference type="PANTHER" id="PTHR19136:SF81">
    <property type="entry name" value="MOLYBDENUM COFACTOR GUANYLYLTRANSFERASE"/>
    <property type="match status" value="1"/>
</dbReference>